<reference evidence="2 3" key="1">
    <citation type="journal article" date="2008" name="Nature">
        <title>The genome of the model beetle and pest Tribolium castaneum.</title>
        <authorList>
            <consortium name="Tribolium Genome Sequencing Consortium"/>
            <person name="Richards S."/>
            <person name="Gibbs R.A."/>
            <person name="Weinstock G.M."/>
            <person name="Brown S.J."/>
            <person name="Denell R."/>
            <person name="Beeman R.W."/>
            <person name="Gibbs R."/>
            <person name="Beeman R.W."/>
            <person name="Brown S.J."/>
            <person name="Bucher G."/>
            <person name="Friedrich M."/>
            <person name="Grimmelikhuijzen C.J."/>
            <person name="Klingler M."/>
            <person name="Lorenzen M."/>
            <person name="Richards S."/>
            <person name="Roth S."/>
            <person name="Schroder R."/>
            <person name="Tautz D."/>
            <person name="Zdobnov E.M."/>
            <person name="Muzny D."/>
            <person name="Gibbs R.A."/>
            <person name="Weinstock G.M."/>
            <person name="Attaway T."/>
            <person name="Bell S."/>
            <person name="Buhay C.J."/>
            <person name="Chandrabose M.N."/>
            <person name="Chavez D."/>
            <person name="Clerk-Blankenburg K.P."/>
            <person name="Cree A."/>
            <person name="Dao M."/>
            <person name="Davis C."/>
            <person name="Chacko J."/>
            <person name="Dinh H."/>
            <person name="Dugan-Rocha S."/>
            <person name="Fowler G."/>
            <person name="Garner T.T."/>
            <person name="Garnes J."/>
            <person name="Gnirke A."/>
            <person name="Hawes A."/>
            <person name="Hernandez J."/>
            <person name="Hines S."/>
            <person name="Holder M."/>
            <person name="Hume J."/>
            <person name="Jhangiani S.N."/>
            <person name="Joshi V."/>
            <person name="Khan Z.M."/>
            <person name="Jackson L."/>
            <person name="Kovar C."/>
            <person name="Kowis A."/>
            <person name="Lee S."/>
            <person name="Lewis L.R."/>
            <person name="Margolis J."/>
            <person name="Morgan M."/>
            <person name="Nazareth L.V."/>
            <person name="Nguyen N."/>
            <person name="Okwuonu G."/>
            <person name="Parker D."/>
            <person name="Richards S."/>
            <person name="Ruiz S.J."/>
            <person name="Santibanez J."/>
            <person name="Savard J."/>
            <person name="Scherer S.E."/>
            <person name="Schneider B."/>
            <person name="Sodergren E."/>
            <person name="Tautz D."/>
            <person name="Vattahil S."/>
            <person name="Villasana D."/>
            <person name="White C.S."/>
            <person name="Wright R."/>
            <person name="Park Y."/>
            <person name="Beeman R.W."/>
            <person name="Lord J."/>
            <person name="Oppert B."/>
            <person name="Lorenzen M."/>
            <person name="Brown S."/>
            <person name="Wang L."/>
            <person name="Savard J."/>
            <person name="Tautz D."/>
            <person name="Richards S."/>
            <person name="Weinstock G."/>
            <person name="Gibbs R.A."/>
            <person name="Liu Y."/>
            <person name="Worley K."/>
            <person name="Weinstock G."/>
            <person name="Elsik C.G."/>
            <person name="Reese J.T."/>
            <person name="Elhaik E."/>
            <person name="Landan G."/>
            <person name="Graur D."/>
            <person name="Arensburger P."/>
            <person name="Atkinson P."/>
            <person name="Beeman R.W."/>
            <person name="Beidler J."/>
            <person name="Brown S.J."/>
            <person name="Demuth J.P."/>
            <person name="Drury D.W."/>
            <person name="Du Y.Z."/>
            <person name="Fujiwara H."/>
            <person name="Lorenzen M."/>
            <person name="Maselli V."/>
            <person name="Osanai M."/>
            <person name="Park Y."/>
            <person name="Robertson H.M."/>
            <person name="Tu Z."/>
            <person name="Wang J.J."/>
            <person name="Wang S."/>
            <person name="Richards S."/>
            <person name="Song H."/>
            <person name="Zhang L."/>
            <person name="Sodergren E."/>
            <person name="Werner D."/>
            <person name="Stanke M."/>
            <person name="Morgenstern B."/>
            <person name="Solovyev V."/>
            <person name="Kosarev P."/>
            <person name="Brown G."/>
            <person name="Chen H.C."/>
            <person name="Ermolaeva O."/>
            <person name="Hlavina W."/>
            <person name="Kapustin Y."/>
            <person name="Kiryutin B."/>
            <person name="Kitts P."/>
            <person name="Maglott D."/>
            <person name="Pruitt K."/>
            <person name="Sapojnikov V."/>
            <person name="Souvorov A."/>
            <person name="Mackey A.J."/>
            <person name="Waterhouse R.M."/>
            <person name="Wyder S."/>
            <person name="Zdobnov E.M."/>
            <person name="Zdobnov E.M."/>
            <person name="Wyder S."/>
            <person name="Kriventseva E.V."/>
            <person name="Kadowaki T."/>
            <person name="Bork P."/>
            <person name="Aranda M."/>
            <person name="Bao R."/>
            <person name="Beermann A."/>
            <person name="Berns N."/>
            <person name="Bolognesi R."/>
            <person name="Bonneton F."/>
            <person name="Bopp D."/>
            <person name="Brown S.J."/>
            <person name="Bucher G."/>
            <person name="Butts T."/>
            <person name="Chaumot A."/>
            <person name="Denell R.E."/>
            <person name="Ferrier D.E."/>
            <person name="Friedrich M."/>
            <person name="Gordon C.M."/>
            <person name="Jindra M."/>
            <person name="Klingler M."/>
            <person name="Lan Q."/>
            <person name="Lattorff H.M."/>
            <person name="Laudet V."/>
            <person name="von Levetsow C."/>
            <person name="Liu Z."/>
            <person name="Lutz R."/>
            <person name="Lynch J.A."/>
            <person name="da Fonseca R.N."/>
            <person name="Posnien N."/>
            <person name="Reuter R."/>
            <person name="Roth S."/>
            <person name="Savard J."/>
            <person name="Schinko J.B."/>
            <person name="Schmitt C."/>
            <person name="Schoppmeier M."/>
            <person name="Schroder R."/>
            <person name="Shippy T.D."/>
            <person name="Simonnet F."/>
            <person name="Marques-Souza H."/>
            <person name="Tautz D."/>
            <person name="Tomoyasu Y."/>
            <person name="Trauner J."/>
            <person name="Van der Zee M."/>
            <person name="Vervoort M."/>
            <person name="Wittkopp N."/>
            <person name="Wimmer E.A."/>
            <person name="Yang X."/>
            <person name="Jones A.K."/>
            <person name="Sattelle D.B."/>
            <person name="Ebert P.R."/>
            <person name="Nelson D."/>
            <person name="Scott J.G."/>
            <person name="Beeman R.W."/>
            <person name="Muthukrishnan S."/>
            <person name="Kramer K.J."/>
            <person name="Arakane Y."/>
            <person name="Beeman R.W."/>
            <person name="Zhu Q."/>
            <person name="Hogenkamp D."/>
            <person name="Dixit R."/>
            <person name="Oppert B."/>
            <person name="Jiang H."/>
            <person name="Zou Z."/>
            <person name="Marshall J."/>
            <person name="Elpidina E."/>
            <person name="Vinokurov K."/>
            <person name="Oppert C."/>
            <person name="Zou Z."/>
            <person name="Evans J."/>
            <person name="Lu Z."/>
            <person name="Zhao P."/>
            <person name="Sumathipala N."/>
            <person name="Altincicek B."/>
            <person name="Vilcinskas A."/>
            <person name="Williams M."/>
            <person name="Hultmark D."/>
            <person name="Hetru C."/>
            <person name="Jiang H."/>
            <person name="Grimmelikhuijzen C.J."/>
            <person name="Hauser F."/>
            <person name="Cazzamali G."/>
            <person name="Williamson M."/>
            <person name="Park Y."/>
            <person name="Li B."/>
            <person name="Tanaka Y."/>
            <person name="Predel R."/>
            <person name="Neupert S."/>
            <person name="Schachtner J."/>
            <person name="Verleyen P."/>
            <person name="Raible F."/>
            <person name="Bork P."/>
            <person name="Friedrich M."/>
            <person name="Walden K.K."/>
            <person name="Robertson H.M."/>
            <person name="Angeli S."/>
            <person name="Foret S."/>
            <person name="Bucher G."/>
            <person name="Schuetz S."/>
            <person name="Maleszka R."/>
            <person name="Wimmer E.A."/>
            <person name="Beeman R.W."/>
            <person name="Lorenzen M."/>
            <person name="Tomoyasu Y."/>
            <person name="Miller S.C."/>
            <person name="Grossmann D."/>
            <person name="Bucher G."/>
        </authorList>
    </citation>
    <scope>NUCLEOTIDE SEQUENCE [LARGE SCALE GENOMIC DNA]</scope>
    <source>
        <strain evidence="2 3">Georgia GA2</strain>
    </source>
</reference>
<sequence length="168" mass="18684">MPGWHRPLLSTTPKKTTNTAAPSEQVPPFLSVVFERVRVGNASFIYRRLNSGFKIAKKMLLIDSVLVKNMCVLLLLLKQDVVSRNTCILRQRHMILTGCSITGNYSLASFEEGRPCLISAYRDDLVSVVGLDGTVRLPSCFSFIDKCDYNYVSTVVVLFGDFVVGSVE</sequence>
<name>D6WEH7_TRICA</name>
<keyword evidence="3" id="KW-1185">Reference proteome</keyword>
<feature type="region of interest" description="Disordered" evidence="1">
    <location>
        <begin position="1"/>
        <end position="22"/>
    </location>
</feature>
<dbReference type="AlphaFoldDB" id="D6WEH7"/>
<dbReference type="InParanoid" id="D6WEH7"/>
<feature type="compositionally biased region" description="Low complexity" evidence="1">
    <location>
        <begin position="8"/>
        <end position="22"/>
    </location>
</feature>
<dbReference type="EMBL" id="KQ971318">
    <property type="protein sequence ID" value="EFA00416.1"/>
    <property type="molecule type" value="Genomic_DNA"/>
</dbReference>
<evidence type="ECO:0000313" key="3">
    <source>
        <dbReference type="Proteomes" id="UP000007266"/>
    </source>
</evidence>
<organism evidence="2 3">
    <name type="scientific">Tribolium castaneum</name>
    <name type="common">Red flour beetle</name>
    <dbReference type="NCBI Taxonomy" id="7070"/>
    <lineage>
        <taxon>Eukaryota</taxon>
        <taxon>Metazoa</taxon>
        <taxon>Ecdysozoa</taxon>
        <taxon>Arthropoda</taxon>
        <taxon>Hexapoda</taxon>
        <taxon>Insecta</taxon>
        <taxon>Pterygota</taxon>
        <taxon>Neoptera</taxon>
        <taxon>Endopterygota</taxon>
        <taxon>Coleoptera</taxon>
        <taxon>Polyphaga</taxon>
        <taxon>Cucujiformia</taxon>
        <taxon>Tenebrionidae</taxon>
        <taxon>Tenebrionidae incertae sedis</taxon>
        <taxon>Tribolium</taxon>
    </lineage>
</organism>
<evidence type="ECO:0000256" key="1">
    <source>
        <dbReference type="SAM" id="MobiDB-lite"/>
    </source>
</evidence>
<evidence type="ECO:0000313" key="2">
    <source>
        <dbReference type="EMBL" id="EFA00416.1"/>
    </source>
</evidence>
<dbReference type="HOGENOM" id="CLU_1588599_0_0_1"/>
<protein>
    <submittedName>
        <fullName evidence="2">Uncharacterized protein</fullName>
    </submittedName>
</protein>
<accession>D6WEH7</accession>
<gene>
    <name evidence="2" type="primary">GLEAN_03267</name>
    <name evidence="2" type="ORF">TcasGA2_TC003267</name>
</gene>
<proteinExistence type="predicted"/>
<dbReference type="Proteomes" id="UP000007266">
    <property type="component" value="Linkage group 3"/>
</dbReference>
<reference evidence="2 3" key="2">
    <citation type="journal article" date="2010" name="Nucleic Acids Res.">
        <title>BeetleBase in 2010: revisions to provide comprehensive genomic information for Tribolium castaneum.</title>
        <authorList>
            <person name="Kim H.S."/>
            <person name="Murphy T."/>
            <person name="Xia J."/>
            <person name="Caragea D."/>
            <person name="Park Y."/>
            <person name="Beeman R.W."/>
            <person name="Lorenzen M.D."/>
            <person name="Butcher S."/>
            <person name="Manak J.R."/>
            <person name="Brown S.J."/>
        </authorList>
    </citation>
    <scope>GENOME REANNOTATION</scope>
    <source>
        <strain evidence="2 3">Georgia GA2</strain>
    </source>
</reference>